<protein>
    <recommendedName>
        <fullName evidence="3">Ankyrin repeat protein</fullName>
    </recommendedName>
</protein>
<dbReference type="AlphaFoldDB" id="B6K7M6"/>
<evidence type="ECO:0000313" key="2">
    <source>
        <dbReference type="Proteomes" id="UP000001744"/>
    </source>
</evidence>
<keyword evidence="2" id="KW-1185">Reference proteome</keyword>
<evidence type="ECO:0000313" key="1">
    <source>
        <dbReference type="EMBL" id="EEB09530.2"/>
    </source>
</evidence>
<reference evidence="1 2" key="1">
    <citation type="journal article" date="2011" name="Science">
        <title>Comparative functional genomics of the fission yeasts.</title>
        <authorList>
            <person name="Rhind N."/>
            <person name="Chen Z."/>
            <person name="Yassour M."/>
            <person name="Thompson D.A."/>
            <person name="Haas B.J."/>
            <person name="Habib N."/>
            <person name="Wapinski I."/>
            <person name="Roy S."/>
            <person name="Lin M.F."/>
            <person name="Heiman D.I."/>
            <person name="Young S.K."/>
            <person name="Furuya K."/>
            <person name="Guo Y."/>
            <person name="Pidoux A."/>
            <person name="Chen H.M."/>
            <person name="Robbertse B."/>
            <person name="Goldberg J.M."/>
            <person name="Aoki K."/>
            <person name="Bayne E.H."/>
            <person name="Berlin A.M."/>
            <person name="Desjardins C.A."/>
            <person name="Dobbs E."/>
            <person name="Dukaj L."/>
            <person name="Fan L."/>
            <person name="FitzGerald M.G."/>
            <person name="French C."/>
            <person name="Gujja S."/>
            <person name="Hansen K."/>
            <person name="Keifenheim D."/>
            <person name="Levin J.Z."/>
            <person name="Mosher R.A."/>
            <person name="Mueller C.A."/>
            <person name="Pfiffner J."/>
            <person name="Priest M."/>
            <person name="Russ C."/>
            <person name="Smialowska A."/>
            <person name="Swoboda P."/>
            <person name="Sykes S.M."/>
            <person name="Vaughn M."/>
            <person name="Vengrova S."/>
            <person name="Yoder R."/>
            <person name="Zeng Q."/>
            <person name="Allshire R."/>
            <person name="Baulcombe D."/>
            <person name="Birren B.W."/>
            <person name="Brown W."/>
            <person name="Ekwall K."/>
            <person name="Kellis M."/>
            <person name="Leatherwood J."/>
            <person name="Levin H."/>
            <person name="Margalit H."/>
            <person name="Martienssen R."/>
            <person name="Nieduszynski C.A."/>
            <person name="Spatafora J.W."/>
            <person name="Friedman N."/>
            <person name="Dalgaard J.Z."/>
            <person name="Baumann P."/>
            <person name="Niki H."/>
            <person name="Regev A."/>
            <person name="Nusbaum C."/>
        </authorList>
    </citation>
    <scope>NUCLEOTIDE SEQUENCE [LARGE SCALE GENOMIC DNA]</scope>
    <source>
        <strain evidence="2">yFS275 / FY16936</strain>
    </source>
</reference>
<dbReference type="EMBL" id="KE651168">
    <property type="protein sequence ID" value="EEB09530.2"/>
    <property type="molecule type" value="Genomic_DNA"/>
</dbReference>
<evidence type="ECO:0008006" key="3">
    <source>
        <dbReference type="Google" id="ProtNLM"/>
    </source>
</evidence>
<dbReference type="RefSeq" id="XP_002175823.2">
    <property type="nucleotide sequence ID" value="XM_002175787.2"/>
</dbReference>
<dbReference type="GeneID" id="7051529"/>
<dbReference type="Proteomes" id="UP000001744">
    <property type="component" value="Unassembled WGS sequence"/>
</dbReference>
<accession>B6K7M6</accession>
<organism evidence="1 2">
    <name type="scientific">Schizosaccharomyces japonicus (strain yFS275 / FY16936)</name>
    <name type="common">Fission yeast</name>
    <dbReference type="NCBI Taxonomy" id="402676"/>
    <lineage>
        <taxon>Eukaryota</taxon>
        <taxon>Fungi</taxon>
        <taxon>Dikarya</taxon>
        <taxon>Ascomycota</taxon>
        <taxon>Taphrinomycotina</taxon>
        <taxon>Schizosaccharomycetes</taxon>
        <taxon>Schizosaccharomycetales</taxon>
        <taxon>Schizosaccharomycetaceae</taxon>
        <taxon>Schizosaccharomyces</taxon>
    </lineage>
</organism>
<sequence length="195" mass="22420">MTNEMQKVLFSSLPQKVWDIIGQYLRVNDFVSVRRIDSETPIPSCLVHECLRYYLMTGEYAEILSTHAIKQLLNYSELSWTIDSTQDIADTGMKDTDIQEYALRQYHKHLDFLRSGISNIAINSEESKKLLFKATHLNLRHVVNILLQAGQDPRVDNNHALEIAQTNHYDRMARELAEAIQKYDVPNIAPGIATM</sequence>
<gene>
    <name evidence="1" type="ORF">SJAG_04742</name>
</gene>
<dbReference type="VEuPathDB" id="FungiDB:SJAG_04742"/>
<dbReference type="HOGENOM" id="CLU_1397082_0_0_1"/>
<proteinExistence type="predicted"/>
<name>B6K7M6_SCHJY</name>
<dbReference type="JaponicusDB" id="SJAG_04742"/>